<name>E2PXR6_STRCL</name>
<organism evidence="2 3">
    <name type="scientific">Streptomyces clavuligerus</name>
    <dbReference type="NCBI Taxonomy" id="1901"/>
    <lineage>
        <taxon>Bacteria</taxon>
        <taxon>Bacillati</taxon>
        <taxon>Actinomycetota</taxon>
        <taxon>Actinomycetes</taxon>
        <taxon>Kitasatosporales</taxon>
        <taxon>Streptomycetaceae</taxon>
        <taxon>Streptomyces</taxon>
    </lineage>
</organism>
<evidence type="ECO:0000256" key="1">
    <source>
        <dbReference type="SAM" id="MobiDB-lite"/>
    </source>
</evidence>
<dbReference type="Proteomes" id="UP000002357">
    <property type="component" value="Chromosome"/>
</dbReference>
<dbReference type="eggNOG" id="ENOG5032YW5">
    <property type="taxonomic scope" value="Bacteria"/>
</dbReference>
<sequence length="233" mass="25484">MRARRATRGTTALSPPPGGGLVRTRSRGSAGGAWGHWARPFLPALRRVFTSGRETAFPATGGSLCSREPWLLVSVNALPSRIRTARPRSQSHTARGDDALRRALEDASMGRWEGPRDLLIFTGPDWDRRIFRLQVLAEAGARLRFAGTWAKAEPRSPHAFTLLGNVLALRAMIAGRDAGWTLWTLMKDAGATCRKALWMWPQDVAPLALLCTRAPDRNTSAASGGRPILTAWQ</sequence>
<protein>
    <submittedName>
        <fullName evidence="2">Uncharacterized protein</fullName>
    </submittedName>
</protein>
<evidence type="ECO:0000313" key="3">
    <source>
        <dbReference type="Proteomes" id="UP000002357"/>
    </source>
</evidence>
<gene>
    <name evidence="2" type="ORF">SCLAV_3085</name>
</gene>
<proteinExistence type="predicted"/>
<accession>E2PXR6</accession>
<dbReference type="AlphaFoldDB" id="E2PXR6"/>
<feature type="region of interest" description="Disordered" evidence="1">
    <location>
        <begin position="1"/>
        <end position="30"/>
    </location>
</feature>
<evidence type="ECO:0000313" key="2">
    <source>
        <dbReference type="EMBL" id="EFG08156.1"/>
    </source>
</evidence>
<keyword evidence="3" id="KW-1185">Reference proteome</keyword>
<reference evidence="2 3" key="1">
    <citation type="journal article" date="2010" name="Genome Biol. Evol.">
        <title>The sequence of a 1.8-mb bacterial linear plasmid reveals a rich evolutionary reservoir of secondary metabolic pathways.</title>
        <authorList>
            <person name="Medema M.H."/>
            <person name="Trefzer A."/>
            <person name="Kovalchuk A."/>
            <person name="van den Berg M."/>
            <person name="Mueller U."/>
            <person name="Heijne W."/>
            <person name="Wu L."/>
            <person name="Alam M.T."/>
            <person name="Ronning C.M."/>
            <person name="Nierman W.C."/>
            <person name="Bovenberg R.A.L."/>
            <person name="Breitling R."/>
            <person name="Takano E."/>
        </authorList>
    </citation>
    <scope>NUCLEOTIDE SEQUENCE [LARGE SCALE GENOMIC DNA]</scope>
    <source>
        <strain evidence="3">ATCC 27064 / DSM 738 / JCM 4710 / NBRC 13307 / NCIMB 12785 / NRRL 3585 / VKM Ac-602</strain>
    </source>
</reference>
<dbReference type="EMBL" id="CM000913">
    <property type="protein sequence ID" value="EFG08156.1"/>
    <property type="molecule type" value="Genomic_DNA"/>
</dbReference>